<dbReference type="GO" id="GO:0003700">
    <property type="term" value="F:DNA-binding transcription factor activity"/>
    <property type="evidence" value="ECO:0007669"/>
    <property type="project" value="InterPro"/>
</dbReference>
<feature type="compositionally biased region" description="Low complexity" evidence="2">
    <location>
        <begin position="910"/>
        <end position="920"/>
    </location>
</feature>
<evidence type="ECO:0000313" key="4">
    <source>
        <dbReference type="EMBL" id="VIO52686.1"/>
    </source>
</evidence>
<dbReference type="PANTHER" id="PTHR23225">
    <property type="entry name" value="ZINC FINGER PROTEIN"/>
    <property type="match status" value="1"/>
</dbReference>
<feature type="region of interest" description="Disordered" evidence="2">
    <location>
        <begin position="674"/>
        <end position="714"/>
    </location>
</feature>
<dbReference type="SUPFAM" id="SSF57667">
    <property type="entry name" value="beta-beta-alpha zinc fingers"/>
    <property type="match status" value="2"/>
</dbReference>
<dbReference type="PROSITE" id="PS00028">
    <property type="entry name" value="ZINC_FINGER_C2H2_1"/>
    <property type="match status" value="4"/>
</dbReference>
<feature type="region of interest" description="Disordered" evidence="2">
    <location>
        <begin position="860"/>
        <end position="920"/>
    </location>
</feature>
<accession>A0A4E9DLR1</accession>
<dbReference type="PROSITE" id="PS50157">
    <property type="entry name" value="ZINC_FINGER_C2H2_2"/>
    <property type="match status" value="3"/>
</dbReference>
<keyword evidence="1" id="KW-0863">Zinc-finger</keyword>
<protein>
    <recommendedName>
        <fullName evidence="3">C2H2-type domain-containing protein</fullName>
    </recommendedName>
</protein>
<feature type="region of interest" description="Disordered" evidence="2">
    <location>
        <begin position="368"/>
        <end position="441"/>
    </location>
</feature>
<dbReference type="InterPro" id="IPR039970">
    <property type="entry name" value="TF_Grauzone"/>
</dbReference>
<dbReference type="Pfam" id="PF00096">
    <property type="entry name" value="zf-C2H2"/>
    <property type="match status" value="1"/>
</dbReference>
<keyword evidence="1" id="KW-0862">Zinc</keyword>
<organism evidence="4">
    <name type="scientific">Gibberella zeae</name>
    <name type="common">Wheat head blight fungus</name>
    <name type="synonym">Fusarium graminearum</name>
    <dbReference type="NCBI Taxonomy" id="5518"/>
    <lineage>
        <taxon>Eukaryota</taxon>
        <taxon>Fungi</taxon>
        <taxon>Dikarya</taxon>
        <taxon>Ascomycota</taxon>
        <taxon>Pezizomycotina</taxon>
        <taxon>Sordariomycetes</taxon>
        <taxon>Hypocreomycetidae</taxon>
        <taxon>Hypocreales</taxon>
        <taxon>Nectriaceae</taxon>
        <taxon>Fusarium</taxon>
    </lineage>
</organism>
<feature type="compositionally biased region" description="Polar residues" evidence="2">
    <location>
        <begin position="872"/>
        <end position="883"/>
    </location>
</feature>
<feature type="compositionally biased region" description="Polar residues" evidence="2">
    <location>
        <begin position="899"/>
        <end position="908"/>
    </location>
</feature>
<dbReference type="InterPro" id="IPR013087">
    <property type="entry name" value="Znf_C2H2_type"/>
</dbReference>
<dbReference type="GO" id="GO:0008270">
    <property type="term" value="F:zinc ion binding"/>
    <property type="evidence" value="ECO:0007669"/>
    <property type="project" value="UniProtKB-KW"/>
</dbReference>
<evidence type="ECO:0000259" key="3">
    <source>
        <dbReference type="PROSITE" id="PS50157"/>
    </source>
</evidence>
<evidence type="ECO:0000256" key="2">
    <source>
        <dbReference type="SAM" id="MobiDB-lite"/>
    </source>
</evidence>
<feature type="compositionally biased region" description="Polar residues" evidence="2">
    <location>
        <begin position="419"/>
        <end position="439"/>
    </location>
</feature>
<dbReference type="InterPro" id="IPR036236">
    <property type="entry name" value="Znf_C2H2_sf"/>
</dbReference>
<evidence type="ECO:0000256" key="1">
    <source>
        <dbReference type="PROSITE-ProRule" id="PRU00042"/>
    </source>
</evidence>
<name>A0A4E9DLR1_GIBZA</name>
<sequence length="1338" mass="149185">MDSFNSLQDRRNSSTMSPQIAQQNVNLAGLGQPRSQTTSSFYPNWSGAGDDLMTPLSYDSSSARSQIFGSANFQTSYQDYRSKPLLSECDTNPEDSAYGSRLTHSIGNHSTYGEDLDPDIQTLDSQNADTQLVNSNLESLQLQCRTAGNDSQQYQEQWARPRRPASVAATPTSGEKRWGCRECQQSCRTRSELRKHELKHTRPWRCNVSGCSRIKGFTSKNDLDRHKRTVHSDQTVSGRAFVCNIGSCAKKTKIWPRADNFRNHLERMHQKSYSANDDLTEYVYRPIPSQGLEGIGGSAMAYLQAQEQSPGLAHPSTILSSRGHSGDRRTSQLQLGISGLSRGPACISIERDISGLAPVRESEENFIRPDILSGPIPVPQDRWPGPSLSGEDAPGDYITTSESGQHDDATPDDMDGVQESGTSETGASSVSDNSNSQQPDIGMMDVDEAQQTPRAVILSDQSSLDSSNISPNLTYEILDKIPKEVIASYMKKHSTEIRDETPKPDVPGGKSQGHIYKCQDCDKMFSRLCELKKHQKRHSKPYGCTSINCNKTFGSKNDWKRHESIQHYQLETWVCDCTKSGTRELCGKICHRRESFRNHLTKEHKVSDQHELEEKVDTCRKGRHCDAHFWCGFCEETIETKETDNTWTKRCDHIDDHFSGRDVAQRHISEWVHEKDPSTGITASVGAAPESSSISFVPDTNPPQPSTSEDNSIEDRRNWKDTYMWICCDCNNENSFRHNTVCFECNRRKCDDCSVHIQRCWITNTMALHHYHEEIDGAGYAPSIRFMSQSESDYAEYQDLADRIDPLLQYHAPCSGSLDGTSGMQRYLQEPPISFFATPHQPAVQNACYNGVYPYTSSSLHQNSHLRHGSPVSYQHSSATSGPQSPPLTDNDGYVDSTRGPSTPSDTAILSPHISSLGSPSPSVSLYGVSGVSQGYVNPAVIQPTQPLHNGHVKEEVPEFTLGLDMEYFGATASTSICPARCSRNAFSAPSPDFPVELEGHVGVSYPEMEAMEVNVKVEDETSPDASSTMADDDDEYKPSRRAKTSRTSRVKTRRGRTTRFSPDRFAGTSVTKPQRSPRASANRNLLSASSGRNVRCTHCIMTFSDEVVLQKHITAVHNRPFICVFHFAGCSQVFANKNEWKRHVSAQHLNLNYWLCTSGSCGNSSSISKGASGNPTHCRVFRRKDLYTQHIRRMHAPVEIAQADKKDKAFPLDWILKEKELQDKAMKQRCTLPTFMRCPAEGCMTVFDNGPRTWDNRMEHVAIHLERAAHNEEPPVVFGGDNDEALTQWASQPDVRVIKATDAGWETCQPLKAARIEISNLSGPSEGLDEDAEGEEC</sequence>
<feature type="compositionally biased region" description="Basic residues" evidence="2">
    <location>
        <begin position="1040"/>
        <end position="1058"/>
    </location>
</feature>
<proteinExistence type="predicted"/>
<feature type="domain" description="C2H2-type" evidence="3">
    <location>
        <begin position="542"/>
        <end position="572"/>
    </location>
</feature>
<dbReference type="Gene3D" id="3.30.160.60">
    <property type="entry name" value="Classic Zinc Finger"/>
    <property type="match status" value="3"/>
</dbReference>
<dbReference type="EMBL" id="CAAKMV010000033">
    <property type="protein sequence ID" value="VIO52686.1"/>
    <property type="molecule type" value="Genomic_DNA"/>
</dbReference>
<reference evidence="4" key="1">
    <citation type="submission" date="2019-04" db="EMBL/GenBank/DDBJ databases">
        <authorList>
            <person name="Melise S."/>
            <person name="Noan J."/>
            <person name="Okalmin O."/>
        </authorList>
    </citation>
    <scope>NUCLEOTIDE SEQUENCE</scope>
    <source>
        <strain evidence="4">FN9</strain>
    </source>
</reference>
<feature type="region of interest" description="Disordered" evidence="2">
    <location>
        <begin position="1019"/>
        <end position="1085"/>
    </location>
</feature>
<feature type="domain" description="C2H2-type" evidence="3">
    <location>
        <begin position="516"/>
        <end position="543"/>
    </location>
</feature>
<dbReference type="PANTHER" id="PTHR23225:SF2">
    <property type="entry name" value="AT09679P-RELATED"/>
    <property type="match status" value="1"/>
</dbReference>
<feature type="domain" description="C2H2-type" evidence="3">
    <location>
        <begin position="178"/>
        <end position="201"/>
    </location>
</feature>
<gene>
    <name evidence="4" type="ORF">FUG_LOCUS35139</name>
</gene>
<keyword evidence="1" id="KW-0479">Metal-binding</keyword>
<dbReference type="SMART" id="SM00355">
    <property type="entry name" value="ZnF_C2H2"/>
    <property type="match status" value="9"/>
</dbReference>